<dbReference type="EMBL" id="VKKU01000002">
    <property type="protein sequence ID" value="TSB02235.1"/>
    <property type="molecule type" value="Genomic_DNA"/>
</dbReference>
<evidence type="ECO:0000313" key="4">
    <source>
        <dbReference type="Proteomes" id="UP000320160"/>
    </source>
</evidence>
<evidence type="ECO:0008006" key="5">
    <source>
        <dbReference type="Google" id="ProtNLM"/>
    </source>
</evidence>
<dbReference type="RefSeq" id="WP_143777453.1">
    <property type="nucleotide sequence ID" value="NZ_VKKU01000002.1"/>
</dbReference>
<accession>A0A553WC17</accession>
<keyword evidence="2" id="KW-1133">Transmembrane helix</keyword>
<proteinExistence type="predicted"/>
<keyword evidence="2" id="KW-0472">Membrane</keyword>
<name>A0A553WC17_9SPHN</name>
<evidence type="ECO:0000256" key="1">
    <source>
        <dbReference type="SAM" id="MobiDB-lite"/>
    </source>
</evidence>
<evidence type="ECO:0000256" key="2">
    <source>
        <dbReference type="SAM" id="Phobius"/>
    </source>
</evidence>
<protein>
    <recommendedName>
        <fullName evidence="5">DUF4019 domain-containing protein</fullName>
    </recommendedName>
</protein>
<dbReference type="Proteomes" id="UP000320160">
    <property type="component" value="Unassembled WGS sequence"/>
</dbReference>
<comment type="caution">
    <text evidence="3">The sequence shown here is derived from an EMBL/GenBank/DDBJ whole genome shotgun (WGS) entry which is preliminary data.</text>
</comment>
<organism evidence="3 4">
    <name type="scientific">Sphingorhabdus contaminans</name>
    <dbReference type="NCBI Taxonomy" id="1343899"/>
    <lineage>
        <taxon>Bacteria</taxon>
        <taxon>Pseudomonadati</taxon>
        <taxon>Pseudomonadota</taxon>
        <taxon>Alphaproteobacteria</taxon>
        <taxon>Sphingomonadales</taxon>
        <taxon>Sphingomonadaceae</taxon>
        <taxon>Sphingorhabdus</taxon>
    </lineage>
</organism>
<evidence type="ECO:0000313" key="3">
    <source>
        <dbReference type="EMBL" id="TSB02235.1"/>
    </source>
</evidence>
<feature type="region of interest" description="Disordered" evidence="1">
    <location>
        <begin position="194"/>
        <end position="213"/>
    </location>
</feature>
<feature type="transmembrane region" description="Helical" evidence="2">
    <location>
        <begin position="21"/>
        <end position="45"/>
    </location>
</feature>
<keyword evidence="2" id="KW-0812">Transmembrane</keyword>
<feature type="compositionally biased region" description="Low complexity" evidence="1">
    <location>
        <begin position="194"/>
        <end position="206"/>
    </location>
</feature>
<keyword evidence="4" id="KW-1185">Reference proteome</keyword>
<dbReference type="OrthoDB" id="7743892at2"/>
<reference evidence="3 4" key="1">
    <citation type="submission" date="2019-07" db="EMBL/GenBank/DDBJ databases">
        <authorList>
            <person name="Park M."/>
        </authorList>
    </citation>
    <scope>NUCLEOTIDE SEQUENCE [LARGE SCALE GENOMIC DNA]</scope>
    <source>
        <strain evidence="3 4">KCTC32445</strain>
    </source>
</reference>
<sequence>MTQFTSDECRKHRRRTAFASVAYRVALLTLIYTVSLFSFASLGLAQTSAPQAYPQTVAPQNPLSTVPVPGELELAKLIWGTIAAVDNANQSGNYSVLRDLSATGFQINNNPARLAEIFSTLRASNIDLSNALLVAPSYTAPPQMVQPDVLYLRGYFGIRPTSVEFELYYQWMAGKWRLYGVSIVPLQVAGVAPPQQARPAPAPVTAPEKKRNR</sequence>
<gene>
    <name evidence="3" type="ORF">FOM92_14095</name>
</gene>
<dbReference type="AlphaFoldDB" id="A0A553WC17"/>